<evidence type="ECO:0000256" key="1">
    <source>
        <dbReference type="ARBA" id="ARBA00023125"/>
    </source>
</evidence>
<evidence type="ECO:0000256" key="3">
    <source>
        <dbReference type="SAM" id="MobiDB-lite"/>
    </source>
</evidence>
<dbReference type="HAMAP" id="MF_00984">
    <property type="entry name" value="SSB"/>
    <property type="match status" value="1"/>
</dbReference>
<dbReference type="InterPro" id="IPR011344">
    <property type="entry name" value="ssDNA-bd"/>
</dbReference>
<dbReference type="SUPFAM" id="SSF50249">
    <property type="entry name" value="Nucleic acid-binding proteins"/>
    <property type="match status" value="1"/>
</dbReference>
<dbReference type="CDD" id="cd04496">
    <property type="entry name" value="SSB_OBF"/>
    <property type="match status" value="1"/>
</dbReference>
<accession>A0A8S5TCP5</accession>
<sequence>MASLNQATIIGFLGDNPKINTTQNGRKMASFSVATTEKGYQKRDGTVIQDKTEWHNVVIWGSLAEIAEKYLHRGSSVFVQGKIRTRAYDDRNGVKKYITEIDADTLQMLDRKPNEQHQSQNYNNNAPFPPQPQQPSPQPKNDDDLPF</sequence>
<dbReference type="NCBIfam" id="TIGR00621">
    <property type="entry name" value="ssb"/>
    <property type="match status" value="1"/>
</dbReference>
<evidence type="ECO:0000313" key="4">
    <source>
        <dbReference type="EMBL" id="DAF60530.1"/>
    </source>
</evidence>
<organism evidence="4">
    <name type="scientific">Myoviridae sp. ctiX384</name>
    <dbReference type="NCBI Taxonomy" id="2827702"/>
    <lineage>
        <taxon>Viruses</taxon>
        <taxon>Duplodnaviria</taxon>
        <taxon>Heunggongvirae</taxon>
        <taxon>Uroviricota</taxon>
        <taxon>Caudoviricetes</taxon>
    </lineage>
</organism>
<proteinExistence type="inferred from homology"/>
<dbReference type="GO" id="GO:0009295">
    <property type="term" value="C:nucleoid"/>
    <property type="evidence" value="ECO:0007669"/>
    <property type="project" value="TreeGrafter"/>
</dbReference>
<dbReference type="PANTHER" id="PTHR10302:SF0">
    <property type="entry name" value="SINGLE-STRANDED DNA-BINDING PROTEIN, MITOCHONDRIAL"/>
    <property type="match status" value="1"/>
</dbReference>
<dbReference type="PANTHER" id="PTHR10302">
    <property type="entry name" value="SINGLE-STRANDED DNA-BINDING PROTEIN"/>
    <property type="match status" value="1"/>
</dbReference>
<dbReference type="EMBL" id="BK032790">
    <property type="protein sequence ID" value="DAF60530.1"/>
    <property type="molecule type" value="Genomic_DNA"/>
</dbReference>
<reference evidence="4" key="1">
    <citation type="journal article" date="2021" name="Proc. Natl. Acad. Sci. U.S.A.">
        <title>A Catalog of Tens of Thousands of Viruses from Human Metagenomes Reveals Hidden Associations with Chronic Diseases.</title>
        <authorList>
            <person name="Tisza M.J."/>
            <person name="Buck C.B."/>
        </authorList>
    </citation>
    <scope>NUCLEOTIDE SEQUENCE</scope>
    <source>
        <strain evidence="4">CtiX384</strain>
    </source>
</reference>
<keyword evidence="1 2" id="KW-0238">DNA-binding</keyword>
<dbReference type="Pfam" id="PF00436">
    <property type="entry name" value="SSB"/>
    <property type="match status" value="1"/>
</dbReference>
<dbReference type="InterPro" id="IPR000424">
    <property type="entry name" value="Primosome_PriB/ssb"/>
</dbReference>
<feature type="compositionally biased region" description="Pro residues" evidence="3">
    <location>
        <begin position="127"/>
        <end position="138"/>
    </location>
</feature>
<protein>
    <recommendedName>
        <fullName evidence="2">Single-stranded DNA-binding protein</fullName>
    </recommendedName>
</protein>
<name>A0A8S5TCP5_9CAUD</name>
<dbReference type="GO" id="GO:0006260">
    <property type="term" value="P:DNA replication"/>
    <property type="evidence" value="ECO:0007669"/>
    <property type="project" value="InterPro"/>
</dbReference>
<feature type="region of interest" description="Disordered" evidence="3">
    <location>
        <begin position="105"/>
        <end position="147"/>
    </location>
</feature>
<evidence type="ECO:0000256" key="2">
    <source>
        <dbReference type="PIRNR" id="PIRNR002070"/>
    </source>
</evidence>
<dbReference type="GO" id="GO:0003697">
    <property type="term" value="F:single-stranded DNA binding"/>
    <property type="evidence" value="ECO:0007669"/>
    <property type="project" value="InterPro"/>
</dbReference>
<dbReference type="PIRSF" id="PIRSF002070">
    <property type="entry name" value="SSB"/>
    <property type="match status" value="1"/>
</dbReference>
<dbReference type="InterPro" id="IPR012340">
    <property type="entry name" value="NA-bd_OB-fold"/>
</dbReference>
<dbReference type="Gene3D" id="2.40.50.140">
    <property type="entry name" value="Nucleic acid-binding proteins"/>
    <property type="match status" value="1"/>
</dbReference>